<evidence type="ECO:0000313" key="1">
    <source>
        <dbReference type="EMBL" id="EMD31232.1"/>
    </source>
</evidence>
<proteinExistence type="predicted"/>
<organism evidence="1 2">
    <name type="scientific">Ceriporiopsis subvermispora (strain B)</name>
    <name type="common">White-rot fungus</name>
    <name type="synonym">Gelatoporia subvermispora</name>
    <dbReference type="NCBI Taxonomy" id="914234"/>
    <lineage>
        <taxon>Eukaryota</taxon>
        <taxon>Fungi</taxon>
        <taxon>Dikarya</taxon>
        <taxon>Basidiomycota</taxon>
        <taxon>Agaricomycotina</taxon>
        <taxon>Agaricomycetes</taxon>
        <taxon>Polyporales</taxon>
        <taxon>Gelatoporiaceae</taxon>
        <taxon>Gelatoporia</taxon>
    </lineage>
</organism>
<dbReference type="InterPro" id="IPR024079">
    <property type="entry name" value="MetalloPept_cat_dom_sf"/>
</dbReference>
<dbReference type="HOGENOM" id="CLU_1749417_0_0_1"/>
<reference evidence="1 2" key="1">
    <citation type="journal article" date="2012" name="Proc. Natl. Acad. Sci. U.S.A.">
        <title>Comparative genomics of Ceriporiopsis subvermispora and Phanerochaete chrysosporium provide insight into selective ligninolysis.</title>
        <authorList>
            <person name="Fernandez-Fueyo E."/>
            <person name="Ruiz-Duenas F.J."/>
            <person name="Ferreira P."/>
            <person name="Floudas D."/>
            <person name="Hibbett D.S."/>
            <person name="Canessa P."/>
            <person name="Larrondo L.F."/>
            <person name="James T.Y."/>
            <person name="Seelenfreund D."/>
            <person name="Lobos S."/>
            <person name="Polanco R."/>
            <person name="Tello M."/>
            <person name="Honda Y."/>
            <person name="Watanabe T."/>
            <person name="Watanabe T."/>
            <person name="Ryu J.S."/>
            <person name="Kubicek C.P."/>
            <person name="Schmoll M."/>
            <person name="Gaskell J."/>
            <person name="Hammel K.E."/>
            <person name="St John F.J."/>
            <person name="Vanden Wymelenberg A."/>
            <person name="Sabat G."/>
            <person name="Splinter BonDurant S."/>
            <person name="Syed K."/>
            <person name="Yadav J.S."/>
            <person name="Doddapaneni H."/>
            <person name="Subramanian V."/>
            <person name="Lavin J.L."/>
            <person name="Oguiza J.A."/>
            <person name="Perez G."/>
            <person name="Pisabarro A.G."/>
            <person name="Ramirez L."/>
            <person name="Santoyo F."/>
            <person name="Master E."/>
            <person name="Coutinho P.M."/>
            <person name="Henrissat B."/>
            <person name="Lombard V."/>
            <person name="Magnuson J.K."/>
            <person name="Kuees U."/>
            <person name="Hori C."/>
            <person name="Igarashi K."/>
            <person name="Samejima M."/>
            <person name="Held B.W."/>
            <person name="Barry K.W."/>
            <person name="LaButti K.M."/>
            <person name="Lapidus A."/>
            <person name="Lindquist E.A."/>
            <person name="Lucas S.M."/>
            <person name="Riley R."/>
            <person name="Salamov A.A."/>
            <person name="Hoffmeister D."/>
            <person name="Schwenk D."/>
            <person name="Hadar Y."/>
            <person name="Yarden O."/>
            <person name="de Vries R.P."/>
            <person name="Wiebenga A."/>
            <person name="Stenlid J."/>
            <person name="Eastwood D."/>
            <person name="Grigoriev I.V."/>
            <person name="Berka R.M."/>
            <person name="Blanchette R.A."/>
            <person name="Kersten P."/>
            <person name="Martinez A.T."/>
            <person name="Vicuna R."/>
            <person name="Cullen D."/>
        </authorList>
    </citation>
    <scope>NUCLEOTIDE SEQUENCE [LARGE SCALE GENOMIC DNA]</scope>
    <source>
        <strain evidence="1 2">B</strain>
    </source>
</reference>
<dbReference type="AlphaFoldDB" id="M2QZ71"/>
<accession>M2QZ71</accession>
<dbReference type="Proteomes" id="UP000016930">
    <property type="component" value="Unassembled WGS sequence"/>
</dbReference>
<gene>
    <name evidence="1" type="ORF">CERSUDRAFT_100580</name>
</gene>
<dbReference type="EMBL" id="KB445821">
    <property type="protein sequence ID" value="EMD31232.1"/>
    <property type="molecule type" value="Genomic_DNA"/>
</dbReference>
<protein>
    <submittedName>
        <fullName evidence="1">Uncharacterized protein</fullName>
    </submittedName>
</protein>
<sequence length="149" mass="16691">MFGLTCEGRAAAETTNRGKKDARYNAIVVCETAFEFDEGDFDTVVEAYREEKTNIDTVVTEFPPRRIQTMFHEAQHTMLLTGLGSGLEDFKYEPDQCAYALGPIQQCNNAQNWAVLGSISQIDEVIFRRPALKIQWLEHVGGPTLSLAD</sequence>
<keyword evidence="2" id="KW-1185">Reference proteome</keyword>
<name>M2QZ71_CERS8</name>
<dbReference type="GO" id="GO:0008237">
    <property type="term" value="F:metallopeptidase activity"/>
    <property type="evidence" value="ECO:0007669"/>
    <property type="project" value="InterPro"/>
</dbReference>
<dbReference type="Gene3D" id="3.40.390.10">
    <property type="entry name" value="Collagenase (Catalytic Domain)"/>
    <property type="match status" value="1"/>
</dbReference>
<evidence type="ECO:0000313" key="2">
    <source>
        <dbReference type="Proteomes" id="UP000016930"/>
    </source>
</evidence>